<comment type="caution">
    <text evidence="2">The sequence shown here is derived from an EMBL/GenBank/DDBJ whole genome shotgun (WGS) entry which is preliminary data.</text>
</comment>
<accession>A0A420EJS7</accession>
<dbReference type="EMBL" id="RAQQ01000056">
    <property type="protein sequence ID" value="RKF20949.1"/>
    <property type="molecule type" value="Genomic_DNA"/>
</dbReference>
<sequence length="170" mass="18607">MTGPHPIIEGINGHREFLLTGEGRPPYVESRSEPFPDAASIETVLNARRNLDDWQEQYATARTANNLAAVHICTGDLEAALAACQEAESKLIDMLQEGNPHPEPLTFAGLAMVKYNAAVLFWAAGDSENNWTFADDNRLGAHEALMEVGEDADEDVEFIRSALLAFPALR</sequence>
<name>A0A420EJS7_9ACTN</name>
<keyword evidence="1" id="KW-0175">Coiled coil</keyword>
<dbReference type="RefSeq" id="WP_120332232.1">
    <property type="nucleotide sequence ID" value="NZ_RAQQ01000056.1"/>
</dbReference>
<evidence type="ECO:0000313" key="3">
    <source>
        <dbReference type="Proteomes" id="UP000285744"/>
    </source>
</evidence>
<protein>
    <recommendedName>
        <fullName evidence="4">Tetratricopeptide repeat protein</fullName>
    </recommendedName>
</protein>
<feature type="coiled-coil region" evidence="1">
    <location>
        <begin position="44"/>
        <end position="97"/>
    </location>
</feature>
<dbReference type="OrthoDB" id="9823929at2"/>
<dbReference type="AlphaFoldDB" id="A0A420EJS7"/>
<dbReference type="Proteomes" id="UP000285744">
    <property type="component" value="Unassembled WGS sequence"/>
</dbReference>
<proteinExistence type="predicted"/>
<evidence type="ECO:0000313" key="2">
    <source>
        <dbReference type="EMBL" id="RKF20949.1"/>
    </source>
</evidence>
<gene>
    <name evidence="2" type="ORF">D7I43_31665</name>
</gene>
<evidence type="ECO:0000256" key="1">
    <source>
        <dbReference type="SAM" id="Coils"/>
    </source>
</evidence>
<reference evidence="2 3" key="1">
    <citation type="journal article" date="2018" name="Int. J. Syst. Evol. Microbiol.">
        <title>Micromonospora globbae sp. nov., an endophytic actinomycete isolated from roots of Globba winitii C. H. Wright.</title>
        <authorList>
            <person name="Kuncharoen N."/>
            <person name="Pittayakhajonwut P."/>
            <person name="Tanasupawat S."/>
        </authorList>
    </citation>
    <scope>NUCLEOTIDE SEQUENCE [LARGE SCALE GENOMIC DNA]</scope>
    <source>
        <strain evidence="2 3">WPS1-2</strain>
    </source>
</reference>
<organism evidence="2 3">
    <name type="scientific">Micromonospora globbae</name>
    <dbReference type="NCBI Taxonomy" id="1894969"/>
    <lineage>
        <taxon>Bacteria</taxon>
        <taxon>Bacillati</taxon>
        <taxon>Actinomycetota</taxon>
        <taxon>Actinomycetes</taxon>
        <taxon>Micromonosporales</taxon>
        <taxon>Micromonosporaceae</taxon>
        <taxon>Micromonospora</taxon>
    </lineage>
</organism>
<evidence type="ECO:0008006" key="4">
    <source>
        <dbReference type="Google" id="ProtNLM"/>
    </source>
</evidence>